<feature type="binding site" evidence="14">
    <location>
        <begin position="213"/>
        <end position="214"/>
    </location>
    <ligand>
        <name>ATP</name>
        <dbReference type="ChEBI" id="CHEBI:30616"/>
    </ligand>
</feature>
<keyword evidence="12" id="KW-0963">Cytoplasm</keyword>
<feature type="binding site" evidence="14">
    <location>
        <begin position="205"/>
        <end position="207"/>
    </location>
    <ligand>
        <name>ATP</name>
        <dbReference type="ChEBI" id="CHEBI:30616"/>
    </ligand>
</feature>
<dbReference type="FunFam" id="3.30.470.20:FF:000008">
    <property type="entry name" value="D-alanine--D-alanine ligase"/>
    <property type="match status" value="1"/>
</dbReference>
<feature type="active site" evidence="13">
    <location>
        <position position="213"/>
    </location>
</feature>
<dbReference type="GO" id="GO:0008360">
    <property type="term" value="P:regulation of cell shape"/>
    <property type="evidence" value="ECO:0007669"/>
    <property type="project" value="UniProtKB-KW"/>
</dbReference>
<feature type="active site" evidence="13">
    <location>
        <position position="352"/>
    </location>
</feature>
<feature type="binding site" evidence="15">
    <location>
        <position position="341"/>
    </location>
    <ligand>
        <name>Mg(2+)</name>
        <dbReference type="ChEBI" id="CHEBI:18420"/>
        <label>2</label>
    </ligand>
</feature>
<dbReference type="HAMAP" id="MF_00047">
    <property type="entry name" value="Dala_Dala_lig"/>
    <property type="match status" value="1"/>
</dbReference>
<dbReference type="InterPro" id="IPR011761">
    <property type="entry name" value="ATP-grasp"/>
</dbReference>
<dbReference type="Gene3D" id="3.30.1490.20">
    <property type="entry name" value="ATP-grasp fold, A domain"/>
    <property type="match status" value="1"/>
</dbReference>
<feature type="binding site" evidence="14">
    <location>
        <begin position="340"/>
        <end position="341"/>
    </location>
    <ligand>
        <name>ATP</name>
        <dbReference type="ChEBI" id="CHEBI:30616"/>
    </ligand>
</feature>
<gene>
    <name evidence="12" type="primary">ddl</name>
    <name evidence="18" type="ORF">EDD31_0294</name>
</gene>
<evidence type="ECO:0000256" key="7">
    <source>
        <dbReference type="ARBA" id="ARBA00022842"/>
    </source>
</evidence>
<comment type="subcellular location">
    <subcellularLocation>
        <location evidence="12">Cytoplasm</location>
    </subcellularLocation>
</comment>
<dbReference type="SUPFAM" id="SSF52440">
    <property type="entry name" value="PreATP-grasp domain"/>
    <property type="match status" value="1"/>
</dbReference>
<dbReference type="PROSITE" id="PS00843">
    <property type="entry name" value="DALA_DALA_LIGASE_1"/>
    <property type="match status" value="1"/>
</dbReference>
<evidence type="ECO:0000256" key="13">
    <source>
        <dbReference type="PIRSR" id="PIRSR039102-1"/>
    </source>
</evidence>
<evidence type="ECO:0000256" key="10">
    <source>
        <dbReference type="ARBA" id="ARBA00023211"/>
    </source>
</evidence>
<dbReference type="EMBL" id="RKHK01000001">
    <property type="protein sequence ID" value="ROR71955.1"/>
    <property type="molecule type" value="Genomic_DNA"/>
</dbReference>
<feature type="binding site" evidence="15">
    <location>
        <position position="329"/>
    </location>
    <ligand>
        <name>Mg(2+)</name>
        <dbReference type="ChEBI" id="CHEBI:18420"/>
        <label>1</label>
    </ligand>
</feature>
<evidence type="ECO:0000256" key="9">
    <source>
        <dbReference type="ARBA" id="ARBA00022984"/>
    </source>
</evidence>
<dbReference type="UniPathway" id="UPA00219"/>
<dbReference type="GO" id="GO:0071555">
    <property type="term" value="P:cell wall organization"/>
    <property type="evidence" value="ECO:0007669"/>
    <property type="project" value="UniProtKB-KW"/>
</dbReference>
<keyword evidence="6 16" id="KW-0067">ATP-binding</keyword>
<dbReference type="GO" id="GO:0005829">
    <property type="term" value="C:cytosol"/>
    <property type="evidence" value="ECO:0007669"/>
    <property type="project" value="TreeGrafter"/>
</dbReference>
<dbReference type="Pfam" id="PF07478">
    <property type="entry name" value="Dala_Dala_lig_C"/>
    <property type="match status" value="1"/>
</dbReference>
<feature type="domain" description="ATP-grasp" evidence="17">
    <location>
        <begin position="165"/>
        <end position="374"/>
    </location>
</feature>
<dbReference type="InterPro" id="IPR005905">
    <property type="entry name" value="D_ala_D_ala"/>
</dbReference>
<evidence type="ECO:0000256" key="16">
    <source>
        <dbReference type="PROSITE-ProRule" id="PRU00409"/>
    </source>
</evidence>
<proteinExistence type="inferred from homology"/>
<name>A0A3N2B9L6_9MICO</name>
<evidence type="ECO:0000256" key="8">
    <source>
        <dbReference type="ARBA" id="ARBA00022960"/>
    </source>
</evidence>
<evidence type="ECO:0000256" key="4">
    <source>
        <dbReference type="ARBA" id="ARBA00022723"/>
    </source>
</evidence>
<feature type="binding site" evidence="14">
    <location>
        <position position="161"/>
    </location>
    <ligand>
        <name>ATP</name>
        <dbReference type="ChEBI" id="CHEBI:30616"/>
    </ligand>
</feature>
<evidence type="ECO:0000256" key="5">
    <source>
        <dbReference type="ARBA" id="ARBA00022741"/>
    </source>
</evidence>
<dbReference type="PANTHER" id="PTHR23132">
    <property type="entry name" value="D-ALANINE--D-ALANINE LIGASE"/>
    <property type="match status" value="1"/>
</dbReference>
<keyword evidence="5 14" id="KW-0547">Nucleotide-binding</keyword>
<evidence type="ECO:0000256" key="12">
    <source>
        <dbReference type="HAMAP-Rule" id="MF_00047"/>
    </source>
</evidence>
<evidence type="ECO:0000256" key="1">
    <source>
        <dbReference type="ARBA" id="ARBA00001936"/>
    </source>
</evidence>
<dbReference type="GO" id="GO:0009252">
    <property type="term" value="P:peptidoglycan biosynthetic process"/>
    <property type="evidence" value="ECO:0007669"/>
    <property type="project" value="UniProtKB-UniRule"/>
</dbReference>
<dbReference type="InterPro" id="IPR000291">
    <property type="entry name" value="D-Ala_lig_Van_CS"/>
</dbReference>
<accession>A0A3N2B9L6</accession>
<keyword evidence="9 12" id="KW-0573">Peptidoglycan synthesis</keyword>
<dbReference type="GO" id="GO:0046872">
    <property type="term" value="F:metal ion binding"/>
    <property type="evidence" value="ECO:0007669"/>
    <property type="project" value="UniProtKB-KW"/>
</dbReference>
<dbReference type="Gene3D" id="3.30.470.20">
    <property type="entry name" value="ATP-grasp fold, B domain"/>
    <property type="match status" value="1"/>
</dbReference>
<keyword evidence="7 15" id="KW-0460">Magnesium</keyword>
<keyword evidence="10 15" id="KW-0464">Manganese</keyword>
<dbReference type="Gene3D" id="3.40.50.20">
    <property type="match status" value="1"/>
</dbReference>
<dbReference type="Pfam" id="PF01820">
    <property type="entry name" value="Dala_Dala_lig_N"/>
    <property type="match status" value="1"/>
</dbReference>
<feature type="binding site" evidence="15">
    <location>
        <position position="343"/>
    </location>
    <ligand>
        <name>Mg(2+)</name>
        <dbReference type="ChEBI" id="CHEBI:18420"/>
        <label>2</label>
    </ligand>
</feature>
<dbReference type="PANTHER" id="PTHR23132:SF25">
    <property type="entry name" value="D-ALANINE--D-ALANINE LIGASE A"/>
    <property type="match status" value="1"/>
</dbReference>
<keyword evidence="4 15" id="KW-0479">Metal-binding</keyword>
<dbReference type="PIRSF" id="PIRSF039102">
    <property type="entry name" value="Ddl/VanB"/>
    <property type="match status" value="1"/>
</dbReference>
<evidence type="ECO:0000256" key="11">
    <source>
        <dbReference type="ARBA" id="ARBA00023316"/>
    </source>
</evidence>
<comment type="cofactor">
    <cofactor evidence="15">
        <name>Mg(2+)</name>
        <dbReference type="ChEBI" id="CHEBI:18420"/>
    </cofactor>
    <cofactor evidence="15">
        <name>Mn(2+)</name>
        <dbReference type="ChEBI" id="CHEBI:29035"/>
    </cofactor>
    <text evidence="15">Binds 2 magnesium or manganese ions per subunit.</text>
</comment>
<dbReference type="InterPro" id="IPR016185">
    <property type="entry name" value="PreATP-grasp_dom_sf"/>
</dbReference>
<feature type="binding site" evidence="14">
    <location>
        <begin position="243"/>
        <end position="250"/>
    </location>
    <ligand>
        <name>ATP</name>
        <dbReference type="ChEBI" id="CHEBI:30616"/>
    </ligand>
</feature>
<sequence>MAGVSITSSPEPGPDAAADRGKTRIALVFGGRSGEHSVSCATAAAVLQAIDRDRYEVVPIGITRDGHWVLTADDPALLEGGRAEVTAAEPARVLMPLGSTSAPLVLAEPGQVPRELAAVDVVLPLLHGPFGEDGTIQGLLELAEVRYVGSGVLASAAGMDKHYMKIVLAAHGLPIGPHTVITPRMWQVEKESSMASAAALGWPVFVKPARAGSSLGVSRASNLEELEAAIEAARAHDPKVVVEAAQVGREIEIGVLQGRGDEPPRTTVPGEIVLESPAAGFYDYNTKYLEEVETMAIPAELPPVVAGRLRDLAIESFTALGCEGPARVDFFVNGEDVAVNEVNTMPGFTPRSMYPALWQASGLSYPALLDELIALAAERPTGLR</sequence>
<reference evidence="18 19" key="1">
    <citation type="submission" date="2018-11" db="EMBL/GenBank/DDBJ databases">
        <title>Sequencing the genomes of 1000 actinobacteria strains.</title>
        <authorList>
            <person name="Klenk H.-P."/>
        </authorList>
    </citation>
    <scope>NUCLEOTIDE SEQUENCE [LARGE SCALE GENOMIC DNA]</scope>
    <source>
        <strain evidence="18 19">DSM 11294</strain>
    </source>
</reference>
<comment type="pathway">
    <text evidence="12">Cell wall biogenesis; peptidoglycan biosynthesis.</text>
</comment>
<evidence type="ECO:0000313" key="19">
    <source>
        <dbReference type="Proteomes" id="UP000280668"/>
    </source>
</evidence>
<dbReference type="NCBIfam" id="TIGR01205">
    <property type="entry name" value="D_ala_D_alaTIGR"/>
    <property type="match status" value="1"/>
</dbReference>
<dbReference type="EC" id="6.3.2.4" evidence="12"/>
<protein>
    <recommendedName>
        <fullName evidence="12">D-alanine--D-alanine ligase</fullName>
        <ecNumber evidence="12">6.3.2.4</ecNumber>
    </recommendedName>
    <alternativeName>
        <fullName evidence="12">D-Ala-D-Ala ligase</fullName>
    </alternativeName>
    <alternativeName>
        <fullName evidence="12">D-alanylalanine synthetase</fullName>
    </alternativeName>
</protein>
<dbReference type="GO" id="GO:0005524">
    <property type="term" value="F:ATP binding"/>
    <property type="evidence" value="ECO:0007669"/>
    <property type="project" value="UniProtKB-UniRule"/>
</dbReference>
<keyword evidence="11 12" id="KW-0961">Cell wall biogenesis/degradation</keyword>
<comment type="cofactor">
    <cofactor evidence="1">
        <name>Mn(2+)</name>
        <dbReference type="ChEBI" id="CHEBI:29035"/>
    </cofactor>
</comment>
<keyword evidence="8 12" id="KW-0133">Cell shape</keyword>
<dbReference type="SUPFAM" id="SSF56059">
    <property type="entry name" value="Glutathione synthetase ATP-binding domain-like"/>
    <property type="match status" value="1"/>
</dbReference>
<dbReference type="PROSITE" id="PS50975">
    <property type="entry name" value="ATP_GRASP"/>
    <property type="match status" value="1"/>
</dbReference>
<dbReference type="NCBIfam" id="NF002528">
    <property type="entry name" value="PRK01966.1-4"/>
    <property type="match status" value="1"/>
</dbReference>
<keyword evidence="3 12" id="KW-0436">Ligase</keyword>
<feature type="binding site" evidence="15">
    <location>
        <position position="341"/>
    </location>
    <ligand>
        <name>Mg(2+)</name>
        <dbReference type="ChEBI" id="CHEBI:18420"/>
        <label>1</label>
    </ligand>
</feature>
<evidence type="ECO:0000256" key="2">
    <source>
        <dbReference type="ARBA" id="ARBA00010871"/>
    </source>
</evidence>
<comment type="caution">
    <text evidence="18">The sequence shown here is derived from an EMBL/GenBank/DDBJ whole genome shotgun (WGS) entry which is preliminary data.</text>
</comment>
<dbReference type="Proteomes" id="UP000280668">
    <property type="component" value="Unassembled WGS sequence"/>
</dbReference>
<dbReference type="InterPro" id="IPR011095">
    <property type="entry name" value="Dala_Dala_lig_C"/>
</dbReference>
<evidence type="ECO:0000256" key="3">
    <source>
        <dbReference type="ARBA" id="ARBA00022598"/>
    </source>
</evidence>
<evidence type="ECO:0000259" key="17">
    <source>
        <dbReference type="PROSITE" id="PS50975"/>
    </source>
</evidence>
<keyword evidence="19" id="KW-1185">Reference proteome</keyword>
<evidence type="ECO:0000256" key="15">
    <source>
        <dbReference type="PIRSR" id="PIRSR039102-3"/>
    </source>
</evidence>
<evidence type="ECO:0000256" key="14">
    <source>
        <dbReference type="PIRSR" id="PIRSR039102-2"/>
    </source>
</evidence>
<dbReference type="InterPro" id="IPR011127">
    <property type="entry name" value="Dala_Dala_lig_N"/>
</dbReference>
<dbReference type="AlphaFoldDB" id="A0A3N2B9L6"/>
<comment type="catalytic activity">
    <reaction evidence="12">
        <text>2 D-alanine + ATP = D-alanyl-D-alanine + ADP + phosphate + H(+)</text>
        <dbReference type="Rhea" id="RHEA:11224"/>
        <dbReference type="ChEBI" id="CHEBI:15378"/>
        <dbReference type="ChEBI" id="CHEBI:30616"/>
        <dbReference type="ChEBI" id="CHEBI:43474"/>
        <dbReference type="ChEBI" id="CHEBI:57416"/>
        <dbReference type="ChEBI" id="CHEBI:57822"/>
        <dbReference type="ChEBI" id="CHEBI:456216"/>
        <dbReference type="EC" id="6.3.2.4"/>
    </reaction>
</comment>
<comment type="similarity">
    <text evidence="2 12">Belongs to the D-alanine--D-alanine ligase family.</text>
</comment>
<organism evidence="18 19">
    <name type="scientific">Bogoriella caseilytica</name>
    <dbReference type="NCBI Taxonomy" id="56055"/>
    <lineage>
        <taxon>Bacteria</taxon>
        <taxon>Bacillati</taxon>
        <taxon>Actinomycetota</taxon>
        <taxon>Actinomycetes</taxon>
        <taxon>Micrococcales</taxon>
        <taxon>Bogoriellaceae</taxon>
        <taxon>Bogoriella</taxon>
    </lineage>
</organism>
<evidence type="ECO:0000256" key="6">
    <source>
        <dbReference type="ARBA" id="ARBA00022840"/>
    </source>
</evidence>
<comment type="function">
    <text evidence="12">Cell wall formation.</text>
</comment>
<dbReference type="GO" id="GO:0008716">
    <property type="term" value="F:D-alanine-D-alanine ligase activity"/>
    <property type="evidence" value="ECO:0007669"/>
    <property type="project" value="UniProtKB-UniRule"/>
</dbReference>
<dbReference type="InterPro" id="IPR013815">
    <property type="entry name" value="ATP_grasp_subdomain_1"/>
</dbReference>
<evidence type="ECO:0000313" key="18">
    <source>
        <dbReference type="EMBL" id="ROR71955.1"/>
    </source>
</evidence>
<dbReference type="PROSITE" id="PS00844">
    <property type="entry name" value="DALA_DALA_LIGASE_2"/>
    <property type="match status" value="1"/>
</dbReference>
<feature type="active site" evidence="13">
    <location>
        <position position="35"/>
    </location>
</feature>